<evidence type="ECO:0000313" key="5">
    <source>
        <dbReference type="EMBL" id="KAJ3130907.1"/>
    </source>
</evidence>
<feature type="compositionally biased region" description="Low complexity" evidence="2">
    <location>
        <begin position="782"/>
        <end position="794"/>
    </location>
</feature>
<keyword evidence="6" id="KW-1185">Reference proteome</keyword>
<dbReference type="InterPro" id="IPR016181">
    <property type="entry name" value="Acyl_CoA_acyltransferase"/>
</dbReference>
<sequence>MQRVEYAWGVTCFTSGIPDWHMGNAAFVDTLRELSVEDIEVALDHITESQILTVQMAVSIPLPSNHDTYLLWRSLLTARGFSVEETWAVLMHWTPQTSFKKPFVKDAVNSFETRFLNEVAEISDSDTGASKYSKDEWLTKVRTCQIAKGPKYGCFVSSVDPESKKNVTLVSAHMIEGTKAASINWCGTNSDFLRKGHAKNALNRALEYLTTECGCEEVYLTAIEPGPIKLYESLGFVVVEECIEWAWWLQCAACFELAYPATTLACGQTVCLACVRTGSNLSPGRTENVNGNINANSSTNSSENDGGTQHVEIDSEAVLEAALAASFSENNNNAENAQSNATAATKAAALCRAVRCPARSCRRRHPGRVSPDVAINKLARALYPAETTILDACSNLYSNTSMNEPGNNIIASNNSNAINSGPDLYNDGNDLGLQLPALVRSRVALAKGDFNTALHAADLAHTRNPRNRRGIIARRIAEMRWKDTLGVTATFPIDDPASDSGPISQNNFTIGDMDTVFKSSANNTGNRVDEGSNVAIPSRPNNIDVDIDCPLCLNVLCDPVTLKCGHTACRVCILNSLTYSSVCGICRTELPTTLALLDYPQNRILTAISVEWMSSDLLDAEERKAWLANVKEHHSALERFRESMSEEFVMPIFACTLALPGTKQEFHIFEPRYRVMIKECLESNKPFGLCIPIRSMNPFEAPKISEFGTAVSIQFSEELADNVQTSKGSLPRYFVQSIARFRFQVTNSNHSTSPEGLRYAKVKRIEDIDPTAYTTDSNIRPSSASTSSASTTSSLETRRTPFNQIEYARNILKIRKTVLALMSSWGPARLRALENGFGRMPDDPAMLSFWAAQHLNIPMQP</sequence>
<keyword evidence="1" id="KW-0862">Zinc</keyword>
<feature type="compositionally biased region" description="Polar residues" evidence="2">
    <location>
        <begin position="285"/>
        <end position="307"/>
    </location>
</feature>
<evidence type="ECO:0000256" key="1">
    <source>
        <dbReference type="PROSITE-ProRule" id="PRU00175"/>
    </source>
</evidence>
<dbReference type="EMBL" id="JADGJH010000339">
    <property type="protein sequence ID" value="KAJ3130907.1"/>
    <property type="molecule type" value="Genomic_DNA"/>
</dbReference>
<dbReference type="InterPro" id="IPR046336">
    <property type="entry name" value="Lon_prtase_N_sf"/>
</dbReference>
<dbReference type="InterPro" id="IPR001841">
    <property type="entry name" value="Znf_RING"/>
</dbReference>
<dbReference type="GO" id="GO:0008270">
    <property type="term" value="F:zinc ion binding"/>
    <property type="evidence" value="ECO:0007669"/>
    <property type="project" value="UniProtKB-KW"/>
</dbReference>
<feature type="compositionally biased region" description="Polar residues" evidence="2">
    <location>
        <begin position="772"/>
        <end position="781"/>
    </location>
</feature>
<dbReference type="SUPFAM" id="SSF55729">
    <property type="entry name" value="Acyl-CoA N-acyltransferases (Nat)"/>
    <property type="match status" value="1"/>
</dbReference>
<feature type="region of interest" description="Disordered" evidence="2">
    <location>
        <begin position="285"/>
        <end position="308"/>
    </location>
</feature>
<dbReference type="GO" id="GO:0016747">
    <property type="term" value="F:acyltransferase activity, transferring groups other than amino-acyl groups"/>
    <property type="evidence" value="ECO:0007669"/>
    <property type="project" value="InterPro"/>
</dbReference>
<dbReference type="PROSITE" id="PS51186">
    <property type="entry name" value="GNAT"/>
    <property type="match status" value="1"/>
</dbReference>
<dbReference type="InterPro" id="IPR000182">
    <property type="entry name" value="GNAT_dom"/>
</dbReference>
<dbReference type="GO" id="GO:0061630">
    <property type="term" value="F:ubiquitin protein ligase activity"/>
    <property type="evidence" value="ECO:0007669"/>
    <property type="project" value="TreeGrafter"/>
</dbReference>
<organism evidence="5 6">
    <name type="scientific">Physocladia obscura</name>
    <dbReference type="NCBI Taxonomy" id="109957"/>
    <lineage>
        <taxon>Eukaryota</taxon>
        <taxon>Fungi</taxon>
        <taxon>Fungi incertae sedis</taxon>
        <taxon>Chytridiomycota</taxon>
        <taxon>Chytridiomycota incertae sedis</taxon>
        <taxon>Chytridiomycetes</taxon>
        <taxon>Chytridiales</taxon>
        <taxon>Chytriomycetaceae</taxon>
        <taxon>Physocladia</taxon>
    </lineage>
</organism>
<feature type="region of interest" description="Disordered" evidence="2">
    <location>
        <begin position="772"/>
        <end position="797"/>
    </location>
</feature>
<evidence type="ECO:0008006" key="7">
    <source>
        <dbReference type="Google" id="ProtNLM"/>
    </source>
</evidence>
<dbReference type="PROSITE" id="PS50089">
    <property type="entry name" value="ZF_RING_2"/>
    <property type="match status" value="1"/>
</dbReference>
<dbReference type="Pfam" id="PF00583">
    <property type="entry name" value="Acetyltransf_1"/>
    <property type="match status" value="1"/>
</dbReference>
<dbReference type="Gene3D" id="2.30.130.40">
    <property type="entry name" value="LON domain-like"/>
    <property type="match status" value="1"/>
</dbReference>
<keyword evidence="1" id="KW-0479">Metal-binding</keyword>
<proteinExistence type="predicted"/>
<dbReference type="Proteomes" id="UP001211907">
    <property type="component" value="Unassembled WGS sequence"/>
</dbReference>
<dbReference type="InterPro" id="IPR015947">
    <property type="entry name" value="PUA-like_sf"/>
</dbReference>
<accession>A0AAD5T7A4</accession>
<comment type="caution">
    <text evidence="5">The sequence shown here is derived from an EMBL/GenBank/DDBJ whole genome shotgun (WGS) entry which is preliminary data.</text>
</comment>
<dbReference type="SUPFAM" id="SSF57850">
    <property type="entry name" value="RING/U-box"/>
    <property type="match status" value="1"/>
</dbReference>
<gene>
    <name evidence="5" type="ORF">HK100_007210</name>
</gene>
<name>A0AAD5T7A4_9FUNG</name>
<evidence type="ECO:0000259" key="4">
    <source>
        <dbReference type="PROSITE" id="PS51186"/>
    </source>
</evidence>
<dbReference type="InterPro" id="IPR003111">
    <property type="entry name" value="Lon_prtase_N"/>
</dbReference>
<dbReference type="Gene3D" id="3.30.40.10">
    <property type="entry name" value="Zinc/RING finger domain, C3HC4 (zinc finger)"/>
    <property type="match status" value="1"/>
</dbReference>
<keyword evidence="1" id="KW-0863">Zinc-finger</keyword>
<feature type="domain" description="N-acetyltransferase" evidence="4">
    <location>
        <begin position="106"/>
        <end position="262"/>
    </location>
</feature>
<dbReference type="PANTHER" id="PTHR23327">
    <property type="entry name" value="RING FINGER PROTEIN 127"/>
    <property type="match status" value="1"/>
</dbReference>
<reference evidence="5" key="1">
    <citation type="submission" date="2020-05" db="EMBL/GenBank/DDBJ databases">
        <title>Phylogenomic resolution of chytrid fungi.</title>
        <authorList>
            <person name="Stajich J.E."/>
            <person name="Amses K."/>
            <person name="Simmons R."/>
            <person name="Seto K."/>
            <person name="Myers J."/>
            <person name="Bonds A."/>
            <person name="Quandt C.A."/>
            <person name="Barry K."/>
            <person name="Liu P."/>
            <person name="Grigoriev I."/>
            <person name="Longcore J.E."/>
            <person name="James T.Y."/>
        </authorList>
    </citation>
    <scope>NUCLEOTIDE SEQUENCE</scope>
    <source>
        <strain evidence="5">JEL0513</strain>
    </source>
</reference>
<dbReference type="SUPFAM" id="SSF88697">
    <property type="entry name" value="PUA domain-like"/>
    <property type="match status" value="1"/>
</dbReference>
<feature type="domain" description="RING-type" evidence="3">
    <location>
        <begin position="549"/>
        <end position="587"/>
    </location>
</feature>
<dbReference type="Gene3D" id="3.40.630.30">
    <property type="match status" value="1"/>
</dbReference>
<dbReference type="AlphaFoldDB" id="A0AAD5T7A4"/>
<dbReference type="InterPro" id="IPR013083">
    <property type="entry name" value="Znf_RING/FYVE/PHD"/>
</dbReference>
<evidence type="ECO:0000259" key="3">
    <source>
        <dbReference type="PROSITE" id="PS50089"/>
    </source>
</evidence>
<dbReference type="SMART" id="SM00184">
    <property type="entry name" value="RING"/>
    <property type="match status" value="2"/>
</dbReference>
<evidence type="ECO:0000256" key="2">
    <source>
        <dbReference type="SAM" id="MobiDB-lite"/>
    </source>
</evidence>
<evidence type="ECO:0000313" key="6">
    <source>
        <dbReference type="Proteomes" id="UP001211907"/>
    </source>
</evidence>
<dbReference type="PANTHER" id="PTHR23327:SF42">
    <property type="entry name" value="LON PEPTIDASE N-TERMINAL DOMAIN AND RING FINGER PROTEIN C14F5.10C"/>
    <property type="match status" value="1"/>
</dbReference>
<dbReference type="Pfam" id="PF02190">
    <property type="entry name" value="LON_substr_bdg"/>
    <property type="match status" value="1"/>
</dbReference>
<protein>
    <recommendedName>
        <fullName evidence="7">N-acetyltransferase domain-containing protein</fullName>
    </recommendedName>
</protein>
<dbReference type="Pfam" id="PF13923">
    <property type="entry name" value="zf-C3HC4_2"/>
    <property type="match status" value="1"/>
</dbReference>